<keyword evidence="1" id="KW-1133">Transmembrane helix</keyword>
<reference evidence="2" key="1">
    <citation type="submission" date="2023-07" db="EMBL/GenBank/DDBJ databases">
        <title>Genome content predicts the carbon catabolic preferences of heterotrophic bacteria.</title>
        <authorList>
            <person name="Gralka M."/>
        </authorList>
    </citation>
    <scope>NUCLEOTIDE SEQUENCE</scope>
    <source>
        <strain evidence="2">I3M17_2</strain>
    </source>
</reference>
<dbReference type="InterPro" id="IPR005625">
    <property type="entry name" value="PepSY-ass_TM"/>
</dbReference>
<protein>
    <submittedName>
        <fullName evidence="2">PepSY-associated TM helix domain-containing protein</fullName>
    </submittedName>
</protein>
<accession>A0AAW7X480</accession>
<feature type="transmembrane region" description="Helical" evidence="1">
    <location>
        <begin position="147"/>
        <end position="171"/>
    </location>
</feature>
<comment type="caution">
    <text evidence="2">The sequence shown here is derived from an EMBL/GenBank/DDBJ whole genome shotgun (WGS) entry which is preliminary data.</text>
</comment>
<dbReference type="PANTHER" id="PTHR34219">
    <property type="entry name" value="IRON-REGULATED INNER MEMBRANE PROTEIN-RELATED"/>
    <property type="match status" value="1"/>
</dbReference>
<sequence length="374" mass="42692">MRKTFFKVHSYLALVALIPLFIVSITGSILVFKVEIDQWLMPKVAALPYTQSEKEVPERLNHNILQQHIEGEFPDYILGAWELFNDGHEADRVYLVKKGTDDWFKIYFDPFANKVLSEPVNFSHYITDFLLQLHYTFMLNGIGGEHAQWGTVLGLIAAVILTLLGITGLVIHRKFWLKLFDLRIRASLRVFSGDFHRLVGAWSSPIIFILGITGIYFNAVAIYHELFEHPSEEHYEPTEKLYDSSIDFQQLLNDSRLQLDTFTPTYLLYPYEPEVNITVFGHQQRANPFASNYSSTVTYDRTNGELLNAFDGRDASAVVKTTDSFRELHFGSFGGLGSKIIWCVVGLSPVLLGGTGLYIWVFRNRKKKQKGGAH</sequence>
<proteinExistence type="predicted"/>
<evidence type="ECO:0000313" key="2">
    <source>
        <dbReference type="EMBL" id="MDO6422448.1"/>
    </source>
</evidence>
<keyword evidence="1" id="KW-0812">Transmembrane</keyword>
<name>A0AAW7X480_9GAMM</name>
<dbReference type="EMBL" id="JAUOPB010000005">
    <property type="protein sequence ID" value="MDO6422448.1"/>
    <property type="molecule type" value="Genomic_DNA"/>
</dbReference>
<evidence type="ECO:0000256" key="1">
    <source>
        <dbReference type="SAM" id="Phobius"/>
    </source>
</evidence>
<feature type="transmembrane region" description="Helical" evidence="1">
    <location>
        <begin position="198"/>
        <end position="223"/>
    </location>
</feature>
<dbReference type="PANTHER" id="PTHR34219:SF8">
    <property type="entry name" value="PEPSY DOMAIN-CONTAINING PROTEIN"/>
    <property type="match status" value="1"/>
</dbReference>
<gene>
    <name evidence="2" type="ORF">Q4521_08175</name>
</gene>
<dbReference type="AlphaFoldDB" id="A0AAW7X480"/>
<dbReference type="Proteomes" id="UP001169760">
    <property type="component" value="Unassembled WGS sequence"/>
</dbReference>
<keyword evidence="1" id="KW-0472">Membrane</keyword>
<feature type="transmembrane region" description="Helical" evidence="1">
    <location>
        <begin position="12"/>
        <end position="32"/>
    </location>
</feature>
<organism evidence="2 3">
    <name type="scientific">Saccharophagus degradans</name>
    <dbReference type="NCBI Taxonomy" id="86304"/>
    <lineage>
        <taxon>Bacteria</taxon>
        <taxon>Pseudomonadati</taxon>
        <taxon>Pseudomonadota</taxon>
        <taxon>Gammaproteobacteria</taxon>
        <taxon>Cellvibrionales</taxon>
        <taxon>Cellvibrionaceae</taxon>
        <taxon>Saccharophagus</taxon>
    </lineage>
</organism>
<dbReference type="RefSeq" id="WP_303492453.1">
    <property type="nucleotide sequence ID" value="NZ_JAUOPB010000005.1"/>
</dbReference>
<evidence type="ECO:0000313" key="3">
    <source>
        <dbReference type="Proteomes" id="UP001169760"/>
    </source>
</evidence>
<dbReference type="Pfam" id="PF03929">
    <property type="entry name" value="PepSY_TM"/>
    <property type="match status" value="1"/>
</dbReference>
<feature type="transmembrane region" description="Helical" evidence="1">
    <location>
        <begin position="339"/>
        <end position="361"/>
    </location>
</feature>